<proteinExistence type="predicted"/>
<accession>A0A8D8HEY7</accession>
<sequence length="154" mass="16533">MPQLPRRLHQLGLHFFHLTGLQPNLPLPVQHVLDGGLGSSVLGGNVHHALTRRQPVQNRHLLGQLEAPPPVGKLFLYPDRTADAQLHALDDPRADRMVPVVILGRNGSQGVPPQFGRVAVQRVTAGSGKVQLPELTVVGLADVLDGRGHAGTEL</sequence>
<dbReference type="EMBL" id="HBUE01316054">
    <property type="protein sequence ID" value="CAG6585690.1"/>
    <property type="molecule type" value="Transcribed_RNA"/>
</dbReference>
<dbReference type="AlphaFoldDB" id="A0A8D8HEY7"/>
<name>A0A8D8HEY7_CULPI</name>
<reference evidence="1" key="1">
    <citation type="submission" date="2021-05" db="EMBL/GenBank/DDBJ databases">
        <authorList>
            <person name="Alioto T."/>
            <person name="Alioto T."/>
            <person name="Gomez Garrido J."/>
        </authorList>
    </citation>
    <scope>NUCLEOTIDE SEQUENCE</scope>
</reference>
<organism evidence="1">
    <name type="scientific">Culex pipiens</name>
    <name type="common">House mosquito</name>
    <dbReference type="NCBI Taxonomy" id="7175"/>
    <lineage>
        <taxon>Eukaryota</taxon>
        <taxon>Metazoa</taxon>
        <taxon>Ecdysozoa</taxon>
        <taxon>Arthropoda</taxon>
        <taxon>Hexapoda</taxon>
        <taxon>Insecta</taxon>
        <taxon>Pterygota</taxon>
        <taxon>Neoptera</taxon>
        <taxon>Endopterygota</taxon>
        <taxon>Diptera</taxon>
        <taxon>Nematocera</taxon>
        <taxon>Culicoidea</taxon>
        <taxon>Culicidae</taxon>
        <taxon>Culicinae</taxon>
        <taxon>Culicini</taxon>
        <taxon>Culex</taxon>
        <taxon>Culex</taxon>
    </lineage>
</organism>
<evidence type="ECO:0000313" key="1">
    <source>
        <dbReference type="EMBL" id="CAG6533790.1"/>
    </source>
</evidence>
<protein>
    <submittedName>
        <fullName evidence="1">(northern house mosquito) hypothetical protein</fullName>
    </submittedName>
</protein>
<dbReference type="EMBL" id="HBUE01209648">
    <property type="protein sequence ID" value="CAG6533790.1"/>
    <property type="molecule type" value="Transcribed_RNA"/>
</dbReference>